<comment type="subcellular location">
    <subcellularLocation>
        <location evidence="1">Membrane</location>
        <topology evidence="1">Multi-pass membrane protein</topology>
    </subcellularLocation>
</comment>
<evidence type="ECO:0000313" key="7">
    <source>
        <dbReference type="Proteomes" id="UP000614601"/>
    </source>
</evidence>
<keyword evidence="3 5" id="KW-1133">Transmembrane helix</keyword>
<evidence type="ECO:0000256" key="3">
    <source>
        <dbReference type="ARBA" id="ARBA00022989"/>
    </source>
</evidence>
<dbReference type="EMBL" id="CAJFDH010000006">
    <property type="protein sequence ID" value="CAD5229413.1"/>
    <property type="molecule type" value="Genomic_DNA"/>
</dbReference>
<dbReference type="OrthoDB" id="3026777at2759"/>
<reference evidence="6" key="1">
    <citation type="submission" date="2020-09" db="EMBL/GenBank/DDBJ databases">
        <authorList>
            <person name="Kikuchi T."/>
        </authorList>
    </citation>
    <scope>NUCLEOTIDE SEQUENCE</scope>
    <source>
        <strain evidence="6">SH1</strain>
    </source>
</reference>
<feature type="transmembrane region" description="Helical" evidence="5">
    <location>
        <begin position="369"/>
        <end position="390"/>
    </location>
</feature>
<feature type="transmembrane region" description="Helical" evidence="5">
    <location>
        <begin position="114"/>
        <end position="135"/>
    </location>
</feature>
<feature type="transmembrane region" description="Helical" evidence="5">
    <location>
        <begin position="88"/>
        <end position="107"/>
    </location>
</feature>
<accession>A0A811LQJ0</accession>
<evidence type="ECO:0000313" key="6">
    <source>
        <dbReference type="EMBL" id="CAD5229413.1"/>
    </source>
</evidence>
<keyword evidence="2 5" id="KW-0812">Transmembrane</keyword>
<dbReference type="AlphaFoldDB" id="A0A811LQJ0"/>
<dbReference type="Pfam" id="PF07690">
    <property type="entry name" value="MFS_1"/>
    <property type="match status" value="1"/>
</dbReference>
<dbReference type="SUPFAM" id="SSF103473">
    <property type="entry name" value="MFS general substrate transporter"/>
    <property type="match status" value="1"/>
</dbReference>
<dbReference type="GO" id="GO:0016020">
    <property type="term" value="C:membrane"/>
    <property type="evidence" value="ECO:0007669"/>
    <property type="project" value="UniProtKB-SubCell"/>
</dbReference>
<feature type="transmembrane region" description="Helical" evidence="5">
    <location>
        <begin position="435"/>
        <end position="458"/>
    </location>
</feature>
<evidence type="ECO:0000256" key="1">
    <source>
        <dbReference type="ARBA" id="ARBA00004141"/>
    </source>
</evidence>
<protein>
    <recommendedName>
        <fullName evidence="8">MFS domain-containing protein</fullName>
    </recommendedName>
</protein>
<keyword evidence="4 5" id="KW-0472">Membrane</keyword>
<dbReference type="InterPro" id="IPR036259">
    <property type="entry name" value="MFS_trans_sf"/>
</dbReference>
<evidence type="ECO:0000256" key="4">
    <source>
        <dbReference type="ARBA" id="ARBA00023136"/>
    </source>
</evidence>
<gene>
    <name evidence="6" type="ORF">BOKJ2_LOCUS13472</name>
</gene>
<proteinExistence type="predicted"/>
<comment type="caution">
    <text evidence="6">The sequence shown here is derived from an EMBL/GenBank/DDBJ whole genome shotgun (WGS) entry which is preliminary data.</text>
</comment>
<feature type="transmembrane region" description="Helical" evidence="5">
    <location>
        <begin position="141"/>
        <end position="161"/>
    </location>
</feature>
<name>A0A811LQJ0_9BILA</name>
<evidence type="ECO:0000256" key="5">
    <source>
        <dbReference type="SAM" id="Phobius"/>
    </source>
</evidence>
<organism evidence="6 7">
    <name type="scientific">Bursaphelenchus okinawaensis</name>
    <dbReference type="NCBI Taxonomy" id="465554"/>
    <lineage>
        <taxon>Eukaryota</taxon>
        <taxon>Metazoa</taxon>
        <taxon>Ecdysozoa</taxon>
        <taxon>Nematoda</taxon>
        <taxon>Chromadorea</taxon>
        <taxon>Rhabditida</taxon>
        <taxon>Tylenchina</taxon>
        <taxon>Tylenchomorpha</taxon>
        <taxon>Aphelenchoidea</taxon>
        <taxon>Aphelenchoididae</taxon>
        <taxon>Bursaphelenchus</taxon>
    </lineage>
</organism>
<dbReference type="Gene3D" id="1.20.1250.20">
    <property type="entry name" value="MFS general substrate transporter like domains"/>
    <property type="match status" value="1"/>
</dbReference>
<dbReference type="InterPro" id="IPR011701">
    <property type="entry name" value="MFS"/>
</dbReference>
<feature type="transmembrane region" description="Helical" evidence="5">
    <location>
        <begin position="270"/>
        <end position="289"/>
    </location>
</feature>
<evidence type="ECO:0000256" key="2">
    <source>
        <dbReference type="ARBA" id="ARBA00022692"/>
    </source>
</evidence>
<dbReference type="Proteomes" id="UP000614601">
    <property type="component" value="Unassembled WGS sequence"/>
</dbReference>
<feature type="transmembrane region" description="Helical" evidence="5">
    <location>
        <begin position="320"/>
        <end position="338"/>
    </location>
</feature>
<dbReference type="PANTHER" id="PTHR23507">
    <property type="entry name" value="ZGC:174356"/>
    <property type="match status" value="1"/>
</dbReference>
<evidence type="ECO:0008006" key="8">
    <source>
        <dbReference type="Google" id="ProtNLM"/>
    </source>
</evidence>
<feature type="transmembrane region" description="Helical" evidence="5">
    <location>
        <begin position="181"/>
        <end position="199"/>
    </location>
</feature>
<dbReference type="GO" id="GO:0022857">
    <property type="term" value="F:transmembrane transporter activity"/>
    <property type="evidence" value="ECO:0007669"/>
    <property type="project" value="InterPro"/>
</dbReference>
<dbReference type="EMBL" id="CAJFCW020000006">
    <property type="protein sequence ID" value="CAG9126617.1"/>
    <property type="molecule type" value="Genomic_DNA"/>
</dbReference>
<keyword evidence="7" id="KW-1185">Reference proteome</keyword>
<feature type="transmembrane region" description="Helical" evidence="5">
    <location>
        <begin position="211"/>
        <end position="232"/>
    </location>
</feature>
<dbReference type="PANTHER" id="PTHR23507:SF11">
    <property type="entry name" value="SOLUTE CARRIER FAMILY RELATED"/>
    <property type="match status" value="1"/>
</dbReference>
<sequence length="466" mass="53139">MDLPADDKPAPPSGSLAQRAWTEIKRWQIRMELVILAISICDTARIVITPTLMLRKVRRVYNASEYEDDPADYDKFYTKQMVIWEQNYTYVNLPLAIAATIFFGAYSDRRGRKLPMIMGLLGMFLGNMFYILVWWPTTDWAMQWIFLAAVLNGLTGGFRIITGSVNAYLSDQFTVKKTLSFRMIITYTILNIGDFIGSQMTKRISRQWSEIMAAFIMQGINIVVLLYVIFIVKPVGTRDESKQSLTTIAKDAFYSVWLSAKVVVRPRENYCRCLLLLTFFCALVNRIAFSEEKALIGTYTKLSPFNWKTRDFADYKSYRPFTQVLGLLFGLLVLKRLLKLRDATVLILATISMGLDSLFIGLAQSSTLIYVSLCAGFLHALTNPMLYTVYSCLVDANETGRVYAMDSILHNVGYFFKTAVLQTLYVHTVDWYQGFIWLVLSSMALVSAFVFGVIHFIAKRYGVGED</sequence>
<dbReference type="Proteomes" id="UP000783686">
    <property type="component" value="Unassembled WGS sequence"/>
</dbReference>